<comment type="caution">
    <text evidence="4">The sequence shown here is derived from an EMBL/GenBank/DDBJ whole genome shotgun (WGS) entry which is preliminary data.</text>
</comment>
<gene>
    <name evidence="4" type="ORF">GSLYS_00014116001</name>
</gene>
<feature type="domain" description="PLAT" evidence="3">
    <location>
        <begin position="703"/>
        <end position="818"/>
    </location>
</feature>
<dbReference type="PANTHER" id="PTHR45901:SF3">
    <property type="entry name" value="LIPOXYGENASE HOMOLOGY DOMAIN-CONTAINING PROTEIN 1"/>
    <property type="match status" value="1"/>
</dbReference>
<feature type="domain" description="PLAT" evidence="3">
    <location>
        <begin position="2291"/>
        <end position="2417"/>
    </location>
</feature>
<feature type="domain" description="PLAT" evidence="3">
    <location>
        <begin position="444"/>
        <end position="560"/>
    </location>
</feature>
<evidence type="ECO:0000313" key="4">
    <source>
        <dbReference type="EMBL" id="CAL1540467.1"/>
    </source>
</evidence>
<feature type="domain" description="PLAT" evidence="3">
    <location>
        <begin position="2027"/>
        <end position="2142"/>
    </location>
</feature>
<dbReference type="InterPro" id="IPR052970">
    <property type="entry name" value="Inner_ear_hair_cell_LOXHD"/>
</dbReference>
<protein>
    <recommendedName>
        <fullName evidence="3">PLAT domain-containing protein</fullName>
    </recommendedName>
</protein>
<feature type="domain" description="PLAT" evidence="3">
    <location>
        <begin position="315"/>
        <end position="432"/>
    </location>
</feature>
<evidence type="ECO:0000313" key="5">
    <source>
        <dbReference type="Proteomes" id="UP001497497"/>
    </source>
</evidence>
<feature type="domain" description="PLAT" evidence="3">
    <location>
        <begin position="1091"/>
        <end position="1210"/>
    </location>
</feature>
<feature type="domain" description="PLAT" evidence="3">
    <location>
        <begin position="2436"/>
        <end position="2552"/>
    </location>
</feature>
<accession>A0AAV2I7L3</accession>
<dbReference type="Gene3D" id="2.40.180.10">
    <property type="entry name" value="Catalase core domain"/>
    <property type="match status" value="13"/>
</dbReference>
<dbReference type="SMART" id="SM00308">
    <property type="entry name" value="LH2"/>
    <property type="match status" value="15"/>
</dbReference>
<name>A0AAV2I7L3_LYMST</name>
<dbReference type="InterPro" id="IPR036392">
    <property type="entry name" value="PLAT/LH2_dom_sf"/>
</dbReference>
<comment type="caution">
    <text evidence="1">Lacks conserved residue(s) required for the propagation of feature annotation.</text>
</comment>
<feature type="domain" description="PLAT" evidence="3">
    <location>
        <begin position="831"/>
        <end position="952"/>
    </location>
</feature>
<proteinExistence type="predicted"/>
<reference evidence="4 5" key="1">
    <citation type="submission" date="2024-04" db="EMBL/GenBank/DDBJ databases">
        <authorList>
            <consortium name="Genoscope - CEA"/>
            <person name="William W."/>
        </authorList>
    </citation>
    <scope>NUCLEOTIDE SEQUENCE [LARGE SCALE GENOMIC DNA]</scope>
</reference>
<feature type="domain" description="PLAT" evidence="3">
    <location>
        <begin position="183"/>
        <end position="308"/>
    </location>
</feature>
<feature type="domain" description="PLAT" evidence="3">
    <location>
        <begin position="962"/>
        <end position="1080"/>
    </location>
</feature>
<evidence type="ECO:0000256" key="2">
    <source>
        <dbReference type="SAM" id="MobiDB-lite"/>
    </source>
</evidence>
<feature type="domain" description="PLAT" evidence="3">
    <location>
        <begin position="574"/>
        <end position="690"/>
    </location>
</feature>
<dbReference type="PANTHER" id="PTHR45901">
    <property type="entry name" value="PROTEIN CBG12474"/>
    <property type="match status" value="1"/>
</dbReference>
<dbReference type="Gene3D" id="2.60.60.20">
    <property type="entry name" value="PLAT/LH2 domain"/>
    <property type="match status" value="4"/>
</dbReference>
<evidence type="ECO:0000256" key="1">
    <source>
        <dbReference type="PROSITE-ProRule" id="PRU00152"/>
    </source>
</evidence>
<organism evidence="4 5">
    <name type="scientific">Lymnaea stagnalis</name>
    <name type="common">Great pond snail</name>
    <name type="synonym">Helix stagnalis</name>
    <dbReference type="NCBI Taxonomy" id="6523"/>
    <lineage>
        <taxon>Eukaryota</taxon>
        <taxon>Metazoa</taxon>
        <taxon>Spiralia</taxon>
        <taxon>Lophotrochozoa</taxon>
        <taxon>Mollusca</taxon>
        <taxon>Gastropoda</taxon>
        <taxon>Heterobranchia</taxon>
        <taxon>Euthyneura</taxon>
        <taxon>Panpulmonata</taxon>
        <taxon>Hygrophila</taxon>
        <taxon>Lymnaeoidea</taxon>
        <taxon>Lymnaeidae</taxon>
        <taxon>Lymnaea</taxon>
    </lineage>
</organism>
<dbReference type="CDD" id="cd01756">
    <property type="entry name" value="PLAT_repeat"/>
    <property type="match status" value="13"/>
</dbReference>
<dbReference type="InterPro" id="IPR001024">
    <property type="entry name" value="PLAT/LH2_dom"/>
</dbReference>
<feature type="domain" description="PLAT" evidence="3">
    <location>
        <begin position="1286"/>
        <end position="1404"/>
    </location>
</feature>
<dbReference type="Pfam" id="PF01477">
    <property type="entry name" value="PLAT"/>
    <property type="match status" value="17"/>
</dbReference>
<dbReference type="EMBL" id="CAXITT010000383">
    <property type="protein sequence ID" value="CAL1540467.1"/>
    <property type="molecule type" value="Genomic_DNA"/>
</dbReference>
<evidence type="ECO:0000259" key="3">
    <source>
        <dbReference type="PROSITE" id="PS50095"/>
    </source>
</evidence>
<keyword evidence="5" id="KW-1185">Reference proteome</keyword>
<feature type="domain" description="PLAT" evidence="3">
    <location>
        <begin position="1436"/>
        <end position="1554"/>
    </location>
</feature>
<feature type="domain" description="PLAT" evidence="3">
    <location>
        <begin position="1895"/>
        <end position="2012"/>
    </location>
</feature>
<sequence>MQQPNNNSEAVKRCMTMINAPPSSQLRFQPHPPFAAGKPPKQRPRPYSAPQVRGTSNYTVPWNAPKHVEIKNPTRYYNVSLINHRPIESDVSRHAPFAARKMAAFINSALGYPRVENGQTVPIPSYDPLNDPHLVEYFERRFGSIQTEALKSQRLLSRWSRPSSPGNSSLLHKRRKLDKGGDILYKVSVTTGDVKNAGTDAKVFVKLKGVRGKLPKTRLTKKAGSVKSGKKVPFRFTRGSCHVFKIWGPNIGDLKSLVVETSALKKEEAWFLREIEVINTKTKKSYHFLCDQWLSLHHRDGQVSRELFADKFSKTEYEVVAVTGDQLHAGTSANVSMTLFGKSGITDKISLKNGNPDMFKTNNTDIFHFKSKCVGPMKKIRIEHDNTGVAPGWFLKRLVVTDLKNPQWKYYFPCDQWLAKDEGDREICRDLLAFRDPMAVRKLCKYKVTVYTGKKFGAGTDANVTITMFGELGDSGEKKLRKSRVNCFETNSVDEFTLECPKLGRLDRVRIGHDNTGPSPGWYLEKIIIDDLESSTVYVFPCQRWLAKGEDDGQITRELYVNVGPRDMSRGKSYPFIITVKTGDKANAGTNARVYIVMYGHKGLETSGKIWLDNGAFKQNKTDIFNVDVAKMISPLSKIEIGHDNTGAGPGWFLDSVTIYCPASGIEQFFSCGKWLATDEGDGLIQRTLTEQISMRKSKEKQINWQAWVWTTDTKNAGTDAKVYICIYGDKGKSDDIELDNKGDNFEQGQMDTFRFNSVEVGKPYKIRVWHDNSGSLSGWHLDKIELESMEGKERYTFKCNRWLAEDEDDHELVRELPAEAPSIKKPLPVVHYTVQVYTGKKQGAGTDANVFINIFGEKGDTGKRILKRSKNNKNKFEKGQVDEFEIEAVTLLKLKKIRIGHDGTGAGSGWYLDKVVVIPREDKDKYGEVTFNCNRWLDTKEDDGLIEREITASGSQMLNTTTYHVSVKTGEVSGAGTDANVSLKIFGTLGDTGSLLLRQSENSKNKFEQGRTDLFKLEATDIGKIKKIKIGHDNSKLGAAWYLEEVGIDIPSKGEHYTFACRKWLSEKEGTDVELEPLAVQAIEKSESSVPYEITIWTGNEKNAGTDAKVFIQMYGNKGKTEEIELRNKSDNFETGQCDKFKIEAPDVGILQKVRIGHDGAGMNSGWYLEKMTTRTLAVRPQAGDAAISKVLSKITFYRPFYSQTLTFSQIFVHPLSYFLIIVHLKTRSKLDAVLEEEEAETEDYWFFVNKWFAKSEGDKLIVRELMPTDAHGKPLKGSLEGKLFLYTVKVYTGDVSYAGTDANVYITLYGTNGDTGERHLKESATNTNKFERNKEDIFSIKAIDLGNLVKVTIRHDNKGGGADWFLDRVEVDDTKRKKSYFFPCQRWLAVSKDDGQLSRDLMPVDIALKKKLSKRDSVTNIRDEIGLEVKAALTTYNVKVYTGDKWGAGTDANVYIILFGDKDHSNRMFLKSSINNKNKFERNQMDEFILELANIGELKKIKIGHDNAGGGGAWFLDKVEIDAPALGRAWVFPCGHWLSDSDEDRLLERELYPQELATEVYEKCIPYEITTYTSNISGAGTDSMVHVTLYGKETATQTKNLCNNKKECKAKFNKGQVDKFIVELEDVGETIEKLRIGHDGTGWGSGWHLDKVEVRRLHETGKGSITYSFPCNRWLDKNEDDKAIERELLPEKAVKEILSKDGETKQSEIKIKDKLTAKKYVVEVFTGNMKGGGTDANVFITIFGDRGDSGERQLRNSETNKNKFEQNQMDRFMLEAVDLGKLYKIKIRHDNALISPDWYLDRVEITDGKDKYVFYCERWLAKKKDDGKIERSLYVKGYDGDMSSTGTLRSTRFGGSVASLESMRTTDGFSKSPRVTKKQLATLEETVSDGPTIPYTIKVSTGDGSDNGTSSNVWVKIYGLKKKHTGKLFLELLQKERFEPSSVEIFSLEAVDVEEVKKLEVGHDGTAPGSGWFLKELELDLPTKGKHYFFECKQWLARDKGDGKTNRIFSVDDGKSSITSYKPLIPYEVTVTTGDVPDAGTDSKILMTVFGSHGTSSVLELEKKGDRFERAQTNLLKVEIDDVAPLKKIRLELAGKGSRPSWFLEKLELRNMEKGNLTVFKYNNWIGTGKEGAKNPVDIPAMERGKAVIDKCSYKVSVKTSDVSGAGTDANVYIIIFGLQGDSGEIHLKDSETNKKPFQNNQTDVFTIKDILSLGELSKLRVWHDNKGFGAAWHLSFIEVEDLSKNKAYTFHCDKWLSKKEDDKQIIRELTCQATGKLDSSRSGIKAQTVYDIEVTTTDKNEGGTIHNGWIILEGKLGNSKVFNLLNSAHNKILRKGTTNNFSFPSKTLGKLQSCRVGAFEREDQPLYDTEGRSAKWHCHKIVVTDTSTGVRYEFPCKTWVNIKKNIVKEAGLKLPVEKIEESQVLTARSLAPVKYEVIVVTGDVKGAGTNANVFITIFGTNGNTGKRPLTQSFKDLFEKNQTDKFQIEALDLGELTKVRIEHDNAGFRPGWFLDRVEVVNTATNNTTVFPCNKWLDKDKGDKEIARELYAKTD</sequence>
<dbReference type="PROSITE" id="PS50095">
    <property type="entry name" value="PLAT"/>
    <property type="match status" value="17"/>
</dbReference>
<feature type="region of interest" description="Disordered" evidence="2">
    <location>
        <begin position="1"/>
        <end position="54"/>
    </location>
</feature>
<feature type="domain" description="PLAT" evidence="3">
    <location>
        <begin position="2154"/>
        <end position="2273"/>
    </location>
</feature>
<dbReference type="SUPFAM" id="SSF49723">
    <property type="entry name" value="Lipase/lipooxygenase domain (PLAT/LH2 domain)"/>
    <property type="match status" value="17"/>
</dbReference>
<feature type="domain" description="PLAT" evidence="3">
    <location>
        <begin position="1567"/>
        <end position="1691"/>
    </location>
</feature>
<dbReference type="Proteomes" id="UP001497497">
    <property type="component" value="Unassembled WGS sequence"/>
</dbReference>
<feature type="domain" description="PLAT" evidence="3">
    <location>
        <begin position="1720"/>
        <end position="1836"/>
    </location>
</feature>